<keyword evidence="6" id="KW-0547">Nucleotide-binding</keyword>
<evidence type="ECO:0000313" key="17">
    <source>
        <dbReference type="EMBL" id="MBI3128955.1"/>
    </source>
</evidence>
<dbReference type="PANTHER" id="PTHR43134:SF3">
    <property type="entry name" value="FLAGELLAR BIOSYNTHESIS PROTEIN FLHF"/>
    <property type="match status" value="1"/>
</dbReference>
<evidence type="ECO:0000256" key="1">
    <source>
        <dbReference type="ARBA" id="ARBA00004413"/>
    </source>
</evidence>
<evidence type="ECO:0000256" key="2">
    <source>
        <dbReference type="ARBA" id="ARBA00008531"/>
    </source>
</evidence>
<accession>A0A932I061</accession>
<comment type="subcellular location">
    <subcellularLocation>
        <location evidence="1">Cell membrane</location>
        <topology evidence="1">Peripheral membrane protein</topology>
        <orientation evidence="1">Cytoplasmic side</orientation>
    </subcellularLocation>
</comment>
<dbReference type="InterPro" id="IPR003593">
    <property type="entry name" value="AAA+_ATPase"/>
</dbReference>
<dbReference type="GO" id="GO:0015031">
    <property type="term" value="P:protein transport"/>
    <property type="evidence" value="ECO:0007669"/>
    <property type="project" value="UniProtKB-KW"/>
</dbReference>
<keyword evidence="7" id="KW-1005">Bacterial flagellum biogenesis</keyword>
<dbReference type="PANTHER" id="PTHR43134">
    <property type="entry name" value="SIGNAL RECOGNITION PARTICLE RECEPTOR SUBUNIT ALPHA"/>
    <property type="match status" value="1"/>
</dbReference>
<comment type="function">
    <text evidence="12">Necessary for flagellar biosynthesis. May be involved in translocation of the flagellum.</text>
</comment>
<keyword evidence="5" id="KW-1003">Cell membrane</keyword>
<evidence type="ECO:0000259" key="16">
    <source>
        <dbReference type="SMART" id="SM00962"/>
    </source>
</evidence>
<evidence type="ECO:0000256" key="9">
    <source>
        <dbReference type="ARBA" id="ARBA00023134"/>
    </source>
</evidence>
<dbReference type="GO" id="GO:0005047">
    <property type="term" value="F:signal recognition particle binding"/>
    <property type="evidence" value="ECO:0007669"/>
    <property type="project" value="TreeGrafter"/>
</dbReference>
<evidence type="ECO:0000256" key="10">
    <source>
        <dbReference type="ARBA" id="ARBA00023136"/>
    </source>
</evidence>
<evidence type="ECO:0000256" key="4">
    <source>
        <dbReference type="ARBA" id="ARBA00022448"/>
    </source>
</evidence>
<comment type="similarity">
    <text evidence="2">Belongs to the GTP-binding SRP family.</text>
</comment>
<dbReference type="GO" id="GO:0005525">
    <property type="term" value="F:GTP binding"/>
    <property type="evidence" value="ECO:0007669"/>
    <property type="project" value="UniProtKB-KW"/>
</dbReference>
<dbReference type="GO" id="GO:0003924">
    <property type="term" value="F:GTPase activity"/>
    <property type="evidence" value="ECO:0007669"/>
    <property type="project" value="InterPro"/>
</dbReference>
<dbReference type="SMART" id="SM00962">
    <property type="entry name" value="SRP54"/>
    <property type="match status" value="1"/>
</dbReference>
<dbReference type="InterPro" id="IPR027417">
    <property type="entry name" value="P-loop_NTPase"/>
</dbReference>
<keyword evidence="11" id="KW-1006">Bacterial flagellum protein export</keyword>
<evidence type="ECO:0000313" key="18">
    <source>
        <dbReference type="Proteomes" id="UP000782312"/>
    </source>
</evidence>
<comment type="caution">
    <text evidence="17">The sequence shown here is derived from an EMBL/GenBank/DDBJ whole genome shotgun (WGS) entry which is preliminary data.</text>
</comment>
<keyword evidence="8" id="KW-0653">Protein transport</keyword>
<evidence type="ECO:0000256" key="13">
    <source>
        <dbReference type="ARBA" id="ARBA00030866"/>
    </source>
</evidence>
<dbReference type="GO" id="GO:0044781">
    <property type="term" value="P:bacterial-type flagellum organization"/>
    <property type="evidence" value="ECO:0007669"/>
    <property type="project" value="UniProtKB-KW"/>
</dbReference>
<dbReference type="SUPFAM" id="SSF52540">
    <property type="entry name" value="P-loop containing nucleoside triphosphate hydrolases"/>
    <property type="match status" value="1"/>
</dbReference>
<evidence type="ECO:0000256" key="3">
    <source>
        <dbReference type="ARBA" id="ARBA00014919"/>
    </source>
</evidence>
<dbReference type="Pfam" id="PF00448">
    <property type="entry name" value="SRP54"/>
    <property type="match status" value="1"/>
</dbReference>
<feature type="domain" description="AAA+ ATPase" evidence="15">
    <location>
        <begin position="165"/>
        <end position="307"/>
    </location>
</feature>
<dbReference type="InterPro" id="IPR047040">
    <property type="entry name" value="FlhF__GTPase_dom"/>
</dbReference>
<evidence type="ECO:0000256" key="8">
    <source>
        <dbReference type="ARBA" id="ARBA00022927"/>
    </source>
</evidence>
<dbReference type="Gene3D" id="1.20.120.1380">
    <property type="entry name" value="Flagellar FlhF biosynthesis protein, N domain"/>
    <property type="match status" value="1"/>
</dbReference>
<dbReference type="Proteomes" id="UP000782312">
    <property type="component" value="Unassembled WGS sequence"/>
</dbReference>
<feature type="region of interest" description="Disordered" evidence="14">
    <location>
        <begin position="46"/>
        <end position="91"/>
    </location>
</feature>
<evidence type="ECO:0000256" key="14">
    <source>
        <dbReference type="SAM" id="MobiDB-lite"/>
    </source>
</evidence>
<dbReference type="AlphaFoldDB" id="A0A932I061"/>
<proteinExistence type="inferred from homology"/>
<evidence type="ECO:0000259" key="15">
    <source>
        <dbReference type="SMART" id="SM00382"/>
    </source>
</evidence>
<dbReference type="SMART" id="SM00382">
    <property type="entry name" value="AAA"/>
    <property type="match status" value="1"/>
</dbReference>
<name>A0A932I061_UNCTE</name>
<evidence type="ECO:0000256" key="7">
    <source>
        <dbReference type="ARBA" id="ARBA00022795"/>
    </source>
</evidence>
<evidence type="ECO:0000256" key="12">
    <source>
        <dbReference type="ARBA" id="ARBA00025337"/>
    </source>
</evidence>
<reference evidence="17" key="1">
    <citation type="submission" date="2020-07" db="EMBL/GenBank/DDBJ databases">
        <title>Huge and variable diversity of episymbiotic CPR bacteria and DPANN archaea in groundwater ecosystems.</title>
        <authorList>
            <person name="He C.Y."/>
            <person name="Keren R."/>
            <person name="Whittaker M."/>
            <person name="Farag I.F."/>
            <person name="Doudna J."/>
            <person name="Cate J.H.D."/>
            <person name="Banfield J.F."/>
        </authorList>
    </citation>
    <scope>NUCLEOTIDE SEQUENCE</scope>
    <source>
        <strain evidence="17">NC_groundwater_763_Ag_S-0.2um_68_21</strain>
    </source>
</reference>
<feature type="domain" description="SRP54-type proteins GTP-binding" evidence="16">
    <location>
        <begin position="166"/>
        <end position="357"/>
    </location>
</feature>
<keyword evidence="9" id="KW-0342">GTP-binding</keyword>
<organism evidence="17 18">
    <name type="scientific">Tectimicrobiota bacterium</name>
    <dbReference type="NCBI Taxonomy" id="2528274"/>
    <lineage>
        <taxon>Bacteria</taxon>
        <taxon>Pseudomonadati</taxon>
        <taxon>Nitrospinota/Tectimicrobiota group</taxon>
        <taxon>Candidatus Tectimicrobiota</taxon>
    </lineage>
</organism>
<dbReference type="GO" id="GO:0005886">
    <property type="term" value="C:plasma membrane"/>
    <property type="evidence" value="ECO:0007669"/>
    <property type="project" value="UniProtKB-SubCell"/>
</dbReference>
<keyword evidence="10" id="KW-0472">Membrane</keyword>
<feature type="compositionally biased region" description="Low complexity" evidence="14">
    <location>
        <begin position="80"/>
        <end position="91"/>
    </location>
</feature>
<evidence type="ECO:0000256" key="5">
    <source>
        <dbReference type="ARBA" id="ARBA00022475"/>
    </source>
</evidence>
<dbReference type="EMBL" id="JACPUR010000037">
    <property type="protein sequence ID" value="MBI3128955.1"/>
    <property type="molecule type" value="Genomic_DNA"/>
</dbReference>
<dbReference type="InterPro" id="IPR000897">
    <property type="entry name" value="SRP54_GTPase_dom"/>
</dbReference>
<dbReference type="CDD" id="cd17873">
    <property type="entry name" value="FlhF"/>
    <property type="match status" value="1"/>
</dbReference>
<evidence type="ECO:0000256" key="6">
    <source>
        <dbReference type="ARBA" id="ARBA00022741"/>
    </source>
</evidence>
<dbReference type="Gene3D" id="3.40.50.300">
    <property type="entry name" value="P-loop containing nucleotide triphosphate hydrolases"/>
    <property type="match status" value="1"/>
</dbReference>
<keyword evidence="4" id="KW-0813">Transport</keyword>
<dbReference type="GO" id="GO:0006614">
    <property type="term" value="P:SRP-dependent cotranslational protein targeting to membrane"/>
    <property type="evidence" value="ECO:0007669"/>
    <property type="project" value="InterPro"/>
</dbReference>
<protein>
    <recommendedName>
        <fullName evidence="3">Flagellar biosynthesis protein FlhF</fullName>
    </recommendedName>
    <alternativeName>
        <fullName evidence="13">Flagella-associated GTP-binding protein</fullName>
    </alternativeName>
</protein>
<sequence>MKRHLFRGKDLRETLGKVREALGSEAVIFATRRVRGAEGDHFEVEAAEWSESMPGGGGAAVPRPEPELQAPRAPAPPARAPKAAPAAPEPANGLSPLIVSSVYTELVESGLGEETARELIAQAAGSLALSEKDSAEPLRERVAGLLTFLFEAGGPVRARRPEEAGPALANFIGPTGVGKTTTVAKIAAECTRRRRLKVGLVGIEVPGTGAVERLRAFSASLKLPFLAAGSPAEVDDAAERFAKADVVLVDSPGTVLGNPSGVSALQSFFGEGRRGQNYLVLAANTHPDDMARMAGRFSCVPLHRLIFTKLDESSRFGVIFERHMELGVRVAYFTTGQRVPQDLEVASPARMARLILPAAHRQGTAVGAPA</sequence>
<gene>
    <name evidence="17" type="ORF">HYZ11_15220</name>
</gene>
<evidence type="ECO:0000256" key="11">
    <source>
        <dbReference type="ARBA" id="ARBA00023225"/>
    </source>
</evidence>